<protein>
    <submittedName>
        <fullName evidence="1">Uncharacterized protein</fullName>
    </submittedName>
</protein>
<dbReference type="EMBL" id="KY290953">
    <property type="protein sequence ID" value="APU01272.1"/>
    <property type="molecule type" value="Genomic_DNA"/>
</dbReference>
<organism evidence="1 2">
    <name type="scientific">Aeromonas phage 51</name>
    <dbReference type="NCBI Taxonomy" id="1932901"/>
    <lineage>
        <taxon>Viruses</taxon>
        <taxon>Duplodnaviria</taxon>
        <taxon>Heunggongvirae</taxon>
        <taxon>Uroviricota</taxon>
        <taxon>Caudoviricetes</taxon>
        <taxon>Popoffvirus</taxon>
        <taxon>Popoffvirus pv56</taxon>
    </lineage>
</organism>
<evidence type="ECO:0000313" key="1">
    <source>
        <dbReference type="EMBL" id="APU01272.1"/>
    </source>
</evidence>
<name>A0A219YBD8_9CAUD</name>
<proteinExistence type="predicted"/>
<reference evidence="1 2" key="1">
    <citation type="journal article" date="2017" name="Sci. Rep.">
        <title>Characterization and diversity of phages infecting Aeromonas salmonicida subsp. salmonicida.</title>
        <authorList>
            <person name="Vincent A.T."/>
            <person name="Paquet V.E."/>
            <person name="Bernatchez A."/>
            <person name="Tremblay D.M."/>
            <person name="Moineau S."/>
            <person name="Charette S.J."/>
        </authorList>
    </citation>
    <scope>NUCLEOTIDE SEQUENCE [LARGE SCALE GENOMIC DNA]</scope>
</reference>
<evidence type="ECO:0000313" key="2">
    <source>
        <dbReference type="Proteomes" id="UP000225772"/>
    </source>
</evidence>
<dbReference type="Proteomes" id="UP000225772">
    <property type="component" value="Segment"/>
</dbReference>
<sequence length="192" mass="22062">MKLVYGFGVNDADYSVKPVVNGNQTDCPAYRSWRNMLKRCYYPKFHSMRPTYASVKVTEEWRSFMAFRSWWLENQVDGWQLDKDLIGSGNLYSPGTCIYVPGWLNSLTTDHGSARGEFPIGVNYSKQHGKYQARCSHPLGGQEHLGYFTDPALAHKAWKSRKLEIATELKPFMDDIDARIYHRVIETILGAK</sequence>
<accession>A0A219YBD8</accession>